<dbReference type="PATRIC" id="fig|994573.3.peg.1872"/>
<dbReference type="Proteomes" id="UP000017747">
    <property type="component" value="Unassembled WGS sequence"/>
</dbReference>
<evidence type="ECO:0008006" key="7">
    <source>
        <dbReference type="Google" id="ProtNLM"/>
    </source>
</evidence>
<gene>
    <name evidence="5" type="ORF">T472_0210055</name>
</gene>
<dbReference type="STRING" id="994573.T472_0210055"/>
<comment type="cofactor">
    <cofactor evidence="1">
        <name>Zn(2+)</name>
        <dbReference type="ChEBI" id="CHEBI:29105"/>
    </cofactor>
</comment>
<dbReference type="PANTHER" id="PTHR37418:SF2">
    <property type="entry name" value="3-KETO-5-AMINOHEXANOATE CLEAVAGE ENZYME"/>
    <property type="match status" value="1"/>
</dbReference>
<evidence type="ECO:0000256" key="4">
    <source>
        <dbReference type="ARBA" id="ARBA00022833"/>
    </source>
</evidence>
<dbReference type="Gene3D" id="3.20.20.70">
    <property type="entry name" value="Aldolase class I"/>
    <property type="match status" value="1"/>
</dbReference>
<dbReference type="eggNOG" id="COG3246">
    <property type="taxonomic scope" value="Bacteria"/>
</dbReference>
<proteinExistence type="predicted"/>
<sequence>MSKTIITAAITGAIHTPGMSPHLPITPEEIVEDAVRACEAGAAVVHIHARDPKDGRPSADVGLMKGIVSEIKKRSDVIICITTGGSIGMPLDDRIAAIPALKPELASCNAGSINFVIEPAARKLKPVYDWEVPYLNGTKDLVFSNTFLSLERYINEMYKVGAIPEFEVYDVGMINNLAYFLKEGILKRPIYIQFVMGILGGIPASVDNLVYMLKTAKDQLGDFNWSVAAAGRNQFTMTTAALTLGGNVRVGLEDNLYLAPKVLAKSSAEQVTKIRGIAEALFKEIASPDEARSILGLKGKSEVAF</sequence>
<name>V7I6R7_9CLOT</name>
<dbReference type="InterPro" id="IPR008567">
    <property type="entry name" value="BKACE"/>
</dbReference>
<dbReference type="EMBL" id="AXUN02000172">
    <property type="protein sequence ID" value="ETA80904.1"/>
    <property type="molecule type" value="Genomic_DNA"/>
</dbReference>
<dbReference type="GO" id="GO:0046872">
    <property type="term" value="F:metal ion binding"/>
    <property type="evidence" value="ECO:0007669"/>
    <property type="project" value="UniProtKB-KW"/>
</dbReference>
<dbReference type="AlphaFoldDB" id="V7I6R7"/>
<accession>V7I6R7</accession>
<evidence type="ECO:0000256" key="2">
    <source>
        <dbReference type="ARBA" id="ARBA00022679"/>
    </source>
</evidence>
<dbReference type="OrthoDB" id="63399at2"/>
<reference evidence="5 6" key="1">
    <citation type="journal article" date="2014" name="Genome Announc.">
        <title>Genome Sequence of Youngiibacter fragilis, the Type Strain of the Genus Youngiibacter.</title>
        <authorList>
            <person name="Wawrik C.B."/>
            <person name="Callaghan A.V."/>
            <person name="Stamps B.W."/>
            <person name="Wawrik B."/>
        </authorList>
    </citation>
    <scope>NUCLEOTIDE SEQUENCE [LARGE SCALE GENOMIC DNA]</scope>
    <source>
        <strain evidence="5 6">232.1</strain>
    </source>
</reference>
<keyword evidence="6" id="KW-1185">Reference proteome</keyword>
<evidence type="ECO:0000256" key="3">
    <source>
        <dbReference type="ARBA" id="ARBA00022723"/>
    </source>
</evidence>
<organism evidence="5 6">
    <name type="scientific">Youngiibacter fragilis 232.1</name>
    <dbReference type="NCBI Taxonomy" id="994573"/>
    <lineage>
        <taxon>Bacteria</taxon>
        <taxon>Bacillati</taxon>
        <taxon>Bacillota</taxon>
        <taxon>Clostridia</taxon>
        <taxon>Eubacteriales</taxon>
        <taxon>Clostridiaceae</taxon>
        <taxon>Youngiibacter</taxon>
    </lineage>
</organism>
<dbReference type="InterPro" id="IPR013785">
    <property type="entry name" value="Aldolase_TIM"/>
</dbReference>
<dbReference type="Pfam" id="PF05853">
    <property type="entry name" value="BKACE"/>
    <property type="match status" value="1"/>
</dbReference>
<protein>
    <recommendedName>
        <fullName evidence="7">3-keto-5-aminohexanoate cleavage protein</fullName>
    </recommendedName>
</protein>
<comment type="caution">
    <text evidence="5">The sequence shown here is derived from an EMBL/GenBank/DDBJ whole genome shotgun (WGS) entry which is preliminary data.</text>
</comment>
<evidence type="ECO:0000313" key="6">
    <source>
        <dbReference type="Proteomes" id="UP000017747"/>
    </source>
</evidence>
<keyword evidence="3" id="KW-0479">Metal-binding</keyword>
<keyword evidence="4" id="KW-0862">Zinc</keyword>
<dbReference type="PANTHER" id="PTHR37418">
    <property type="entry name" value="3-KETO-5-AMINOHEXANOATE CLEAVAGE ENZYME-RELATED"/>
    <property type="match status" value="1"/>
</dbReference>
<dbReference type="RefSeq" id="WP_023387680.1">
    <property type="nucleotide sequence ID" value="NZ_AXUN02000172.1"/>
</dbReference>
<keyword evidence="2" id="KW-0808">Transferase</keyword>
<dbReference type="GO" id="GO:0043720">
    <property type="term" value="F:3-keto-5-aminohexanoate cleavage activity"/>
    <property type="evidence" value="ECO:0007669"/>
    <property type="project" value="InterPro"/>
</dbReference>
<evidence type="ECO:0000313" key="5">
    <source>
        <dbReference type="EMBL" id="ETA80904.1"/>
    </source>
</evidence>
<evidence type="ECO:0000256" key="1">
    <source>
        <dbReference type="ARBA" id="ARBA00001947"/>
    </source>
</evidence>